<feature type="domain" description="ABC transporter" evidence="5">
    <location>
        <begin position="9"/>
        <end position="242"/>
    </location>
</feature>
<gene>
    <name evidence="6" type="ORF">XBKQ1_1990048</name>
</gene>
<evidence type="ECO:0000313" key="7">
    <source>
        <dbReference type="Proteomes" id="UP000028500"/>
    </source>
</evidence>
<protein>
    <submittedName>
        <fullName evidence="6">Putative ATPase component of ABC transporters with duplicated ATPase domains</fullName>
        <ecNumber evidence="6">3.6.3.33</ecNumber>
    </submittedName>
</protein>
<dbReference type="Pfam" id="PF00005">
    <property type="entry name" value="ABC_tran"/>
    <property type="match status" value="2"/>
</dbReference>
<proteinExistence type="predicted"/>
<dbReference type="Gene3D" id="3.40.50.300">
    <property type="entry name" value="P-loop containing nucleotide triphosphate hydrolases"/>
    <property type="match status" value="2"/>
</dbReference>
<dbReference type="SUPFAM" id="SSF52540">
    <property type="entry name" value="P-loop containing nucleoside triphosphate hydrolases"/>
    <property type="match status" value="2"/>
</dbReference>
<dbReference type="HOGENOM" id="CLU_000604_36_0_6"/>
<reference evidence="6" key="1">
    <citation type="submission" date="2013-07" db="EMBL/GenBank/DDBJ databases">
        <title>Sub-species coevolution in mutualistic symbiosis.</title>
        <authorList>
            <person name="Murfin K."/>
            <person name="Klassen J."/>
            <person name="Lee M."/>
            <person name="Forst S."/>
            <person name="Stock P."/>
            <person name="Goodrich-Blair H."/>
        </authorList>
    </citation>
    <scope>NUCLEOTIDE SEQUENCE [LARGE SCALE GENOMIC DNA]</scope>
    <source>
        <strain evidence="6">Kraussei Quebec</strain>
    </source>
</reference>
<dbReference type="InterPro" id="IPR003593">
    <property type="entry name" value="AAA+_ATPase"/>
</dbReference>
<keyword evidence="6" id="KW-0378">Hydrolase</keyword>
<organism evidence="6 7">
    <name type="scientific">Xenorhabdus bovienii str. kraussei Quebec</name>
    <dbReference type="NCBI Taxonomy" id="1398203"/>
    <lineage>
        <taxon>Bacteria</taxon>
        <taxon>Pseudomonadati</taxon>
        <taxon>Pseudomonadota</taxon>
        <taxon>Gammaproteobacteria</taxon>
        <taxon>Enterobacterales</taxon>
        <taxon>Morganellaceae</taxon>
        <taxon>Xenorhabdus</taxon>
    </lineage>
</organism>
<evidence type="ECO:0000256" key="2">
    <source>
        <dbReference type="ARBA" id="ARBA00022741"/>
    </source>
</evidence>
<evidence type="ECO:0000259" key="5">
    <source>
        <dbReference type="PROSITE" id="PS50893"/>
    </source>
</evidence>
<feature type="region of interest" description="Disordered" evidence="4">
    <location>
        <begin position="253"/>
        <end position="285"/>
    </location>
</feature>
<dbReference type="EMBL" id="CBSY010000111">
    <property type="protein sequence ID" value="CDH19283.1"/>
    <property type="molecule type" value="Genomic_DNA"/>
</dbReference>
<dbReference type="PANTHER" id="PTHR19211">
    <property type="entry name" value="ATP-BINDING TRANSPORT PROTEIN-RELATED"/>
    <property type="match status" value="1"/>
</dbReference>
<evidence type="ECO:0000256" key="3">
    <source>
        <dbReference type="ARBA" id="ARBA00022840"/>
    </source>
</evidence>
<dbReference type="EC" id="3.6.3.33" evidence="6"/>
<evidence type="ECO:0000256" key="1">
    <source>
        <dbReference type="ARBA" id="ARBA00022737"/>
    </source>
</evidence>
<dbReference type="GO" id="GO:0016887">
    <property type="term" value="F:ATP hydrolysis activity"/>
    <property type="evidence" value="ECO:0007669"/>
    <property type="project" value="InterPro"/>
</dbReference>
<dbReference type="PANTHER" id="PTHR19211:SF6">
    <property type="entry name" value="BLL7188 PROTEIN"/>
    <property type="match status" value="1"/>
</dbReference>
<keyword evidence="2" id="KW-0547">Nucleotide-binding</keyword>
<keyword evidence="7" id="KW-1185">Reference proteome</keyword>
<name>A0A077PDQ6_XENBV</name>
<keyword evidence="1" id="KW-0677">Repeat</keyword>
<keyword evidence="3" id="KW-0067">ATP-binding</keyword>
<evidence type="ECO:0000313" key="6">
    <source>
        <dbReference type="EMBL" id="CDH19283.1"/>
    </source>
</evidence>
<dbReference type="InterPro" id="IPR003439">
    <property type="entry name" value="ABC_transporter-like_ATP-bd"/>
</dbReference>
<dbReference type="RefSeq" id="WP_051861216.1">
    <property type="nucleotide sequence ID" value="NZ_CAWLZI010000186.1"/>
</dbReference>
<feature type="compositionally biased region" description="Basic and acidic residues" evidence="4">
    <location>
        <begin position="253"/>
        <end position="266"/>
    </location>
</feature>
<dbReference type="InterPro" id="IPR050611">
    <property type="entry name" value="ABCF"/>
</dbReference>
<dbReference type="GO" id="GO:0005524">
    <property type="term" value="F:ATP binding"/>
    <property type="evidence" value="ECO:0007669"/>
    <property type="project" value="UniProtKB-KW"/>
</dbReference>
<dbReference type="AlphaFoldDB" id="A0A077PDQ6"/>
<accession>A0A077PDQ6</accession>
<dbReference type="PROSITE" id="PS50893">
    <property type="entry name" value="ABC_TRANSPORTER_2"/>
    <property type="match status" value="2"/>
</dbReference>
<dbReference type="SMART" id="SM00382">
    <property type="entry name" value="AAA"/>
    <property type="match status" value="2"/>
</dbReference>
<dbReference type="OrthoDB" id="9808609at2"/>
<evidence type="ECO:0000256" key="4">
    <source>
        <dbReference type="SAM" id="MobiDB-lite"/>
    </source>
</evidence>
<sequence length="547" mass="60867">MHYAGQPLIEAKQIACQFSGEIIPLFSGIDMVLNAEQHALVGRNGIGKSWLASILARQIPPTEGSVNHFCDVGYLSQGLTSFSGNAAEMLGLTEIMKANERILAGVSDVTDFDVMENHWDWQFQAESLLAEGELRTEVLNQPFSSLSGGEQTRLRLLTLKHQGAEFMILDEPSNHLDRQGRLWLAQWLTTFSGGILLITHDPQLLQHVSVVYELSGLGLCRSTGGWETWLESKEQLRLGVQREVEQTRKNLKQALRDKQKDREKASKRQSQGKQRRENANQSKIILDRELGRSEATLSRQAKQHEERLQRSASLATDARARLEIIDPLSITVAAPQIATAPLLYLQNVILPFGSSSPISLTMNHSDRLAITGKNGSGKSTLLKVMAGLFPAKQGTSRITPSFRLMDQHFSFLDKNQSALHNFQLQSPGWPEDRYRTRLAQLRIRGEEALKPVGCLSGGEQLKVALACLFCGPYAPALLLLDEPDNHLDIESRELLQKALYGYTGAMVLISHDAQFIANIGNMQELLLGGSEDSLYKKPSNHSLRDEF</sequence>
<comment type="caution">
    <text evidence="6">The sequence shown here is derived from an EMBL/GenBank/DDBJ whole genome shotgun (WGS) entry which is preliminary data.</text>
</comment>
<dbReference type="Proteomes" id="UP000028500">
    <property type="component" value="Unassembled WGS sequence"/>
</dbReference>
<feature type="domain" description="ABC transporter" evidence="5">
    <location>
        <begin position="337"/>
        <end position="547"/>
    </location>
</feature>
<dbReference type="InterPro" id="IPR027417">
    <property type="entry name" value="P-loop_NTPase"/>
</dbReference>